<accession>A0A3N4L9H7</accession>
<evidence type="ECO:0000313" key="4">
    <source>
        <dbReference type="Proteomes" id="UP000267821"/>
    </source>
</evidence>
<dbReference type="EMBL" id="ML121634">
    <property type="protein sequence ID" value="RPB18398.1"/>
    <property type="molecule type" value="Genomic_DNA"/>
</dbReference>
<protein>
    <recommendedName>
        <fullName evidence="2">Fungal-type protein kinase domain-containing protein</fullName>
    </recommendedName>
</protein>
<dbReference type="OrthoDB" id="5584477at2759"/>
<sequence length="427" mass="46981">MSHAQPDPSATAQSALPSIGFSRAPVPRPSTPAPYAEPLPMSAPAAISLTSTPVKRKSTAIGIDGTSRLSSSKKLRLASNITPLIRDELNHCLYIFPNLMPDMILQGPWAIDDKQADSILAEIMRKGICLELTFDASTQEYTYSPPNYKDSSFPDWFCLLGNAIADISDPSLHPGGTWVNVKNAILSGLRNGRIRADFVLSVGQGWRSVLVVGEHQSGRASLEVGRIQLACYAEQVFIAQLFRNAVWGIWISNTSPVFVVLRFDRAGGIGISLDFGSTKKDLKLVVRCLYAFKNMSPEALGFHTMDISWDTPDYPLDENSRIMTHVNLRKEPSSGHLPNPTTISLDCLLFVAPGIVTRGIRVWKGRLREASGCETEVVLKYSWRSTIRTPKGVLYNLACSRGAVGLTNLISYDSYNDIVRKWISQLP</sequence>
<dbReference type="InterPro" id="IPR040976">
    <property type="entry name" value="Pkinase_fungal"/>
</dbReference>
<feature type="domain" description="Fungal-type protein kinase" evidence="2">
    <location>
        <begin position="204"/>
        <end position="413"/>
    </location>
</feature>
<gene>
    <name evidence="3" type="ORF">L211DRAFT_854173</name>
</gene>
<dbReference type="InParanoid" id="A0A3N4L9H7"/>
<reference evidence="3 4" key="1">
    <citation type="journal article" date="2018" name="Nat. Ecol. Evol.">
        <title>Pezizomycetes genomes reveal the molecular basis of ectomycorrhizal truffle lifestyle.</title>
        <authorList>
            <person name="Murat C."/>
            <person name="Payen T."/>
            <person name="Noel B."/>
            <person name="Kuo A."/>
            <person name="Morin E."/>
            <person name="Chen J."/>
            <person name="Kohler A."/>
            <person name="Krizsan K."/>
            <person name="Balestrini R."/>
            <person name="Da Silva C."/>
            <person name="Montanini B."/>
            <person name="Hainaut M."/>
            <person name="Levati E."/>
            <person name="Barry K.W."/>
            <person name="Belfiori B."/>
            <person name="Cichocki N."/>
            <person name="Clum A."/>
            <person name="Dockter R.B."/>
            <person name="Fauchery L."/>
            <person name="Guy J."/>
            <person name="Iotti M."/>
            <person name="Le Tacon F."/>
            <person name="Lindquist E.A."/>
            <person name="Lipzen A."/>
            <person name="Malagnac F."/>
            <person name="Mello A."/>
            <person name="Molinier V."/>
            <person name="Miyauchi S."/>
            <person name="Poulain J."/>
            <person name="Riccioni C."/>
            <person name="Rubini A."/>
            <person name="Sitrit Y."/>
            <person name="Splivallo R."/>
            <person name="Traeger S."/>
            <person name="Wang M."/>
            <person name="Zifcakova L."/>
            <person name="Wipf D."/>
            <person name="Zambonelli A."/>
            <person name="Paolocci F."/>
            <person name="Nowrousian M."/>
            <person name="Ottonello S."/>
            <person name="Baldrian P."/>
            <person name="Spatafora J.W."/>
            <person name="Henrissat B."/>
            <person name="Nagy L.G."/>
            <person name="Aury J.M."/>
            <person name="Wincker P."/>
            <person name="Grigoriev I.V."/>
            <person name="Bonfante P."/>
            <person name="Martin F.M."/>
        </authorList>
    </citation>
    <scope>NUCLEOTIDE SEQUENCE [LARGE SCALE GENOMIC DNA]</scope>
    <source>
        <strain evidence="3 4">ATCC MYA-4762</strain>
    </source>
</reference>
<dbReference type="AlphaFoldDB" id="A0A3N4L9H7"/>
<dbReference type="PANTHER" id="PTHR38248:SF2">
    <property type="entry name" value="FUNK1 11"/>
    <property type="match status" value="1"/>
</dbReference>
<feature type="region of interest" description="Disordered" evidence="1">
    <location>
        <begin position="1"/>
        <end position="38"/>
    </location>
</feature>
<organism evidence="3 4">
    <name type="scientific">Terfezia boudieri ATCC MYA-4762</name>
    <dbReference type="NCBI Taxonomy" id="1051890"/>
    <lineage>
        <taxon>Eukaryota</taxon>
        <taxon>Fungi</taxon>
        <taxon>Dikarya</taxon>
        <taxon>Ascomycota</taxon>
        <taxon>Pezizomycotina</taxon>
        <taxon>Pezizomycetes</taxon>
        <taxon>Pezizales</taxon>
        <taxon>Pezizaceae</taxon>
        <taxon>Terfezia</taxon>
    </lineage>
</organism>
<dbReference type="PANTHER" id="PTHR38248">
    <property type="entry name" value="FUNK1 6"/>
    <property type="match status" value="1"/>
</dbReference>
<evidence type="ECO:0000313" key="3">
    <source>
        <dbReference type="EMBL" id="RPB18398.1"/>
    </source>
</evidence>
<feature type="compositionally biased region" description="Pro residues" evidence="1">
    <location>
        <begin position="26"/>
        <end position="37"/>
    </location>
</feature>
<proteinExistence type="predicted"/>
<evidence type="ECO:0000259" key="2">
    <source>
        <dbReference type="Pfam" id="PF17667"/>
    </source>
</evidence>
<name>A0A3N4L9H7_9PEZI</name>
<evidence type="ECO:0000256" key="1">
    <source>
        <dbReference type="SAM" id="MobiDB-lite"/>
    </source>
</evidence>
<dbReference type="STRING" id="1051890.A0A3N4L9H7"/>
<dbReference type="Proteomes" id="UP000267821">
    <property type="component" value="Unassembled WGS sequence"/>
</dbReference>
<keyword evidence="4" id="KW-1185">Reference proteome</keyword>
<dbReference type="Pfam" id="PF17667">
    <property type="entry name" value="Pkinase_fungal"/>
    <property type="match status" value="1"/>
</dbReference>